<feature type="transmembrane region" description="Helical" evidence="1">
    <location>
        <begin position="195"/>
        <end position="212"/>
    </location>
</feature>
<organism evidence="2 3">
    <name type="scientific">Spirosoma oryzae</name>
    <dbReference type="NCBI Taxonomy" id="1469603"/>
    <lineage>
        <taxon>Bacteria</taxon>
        <taxon>Pseudomonadati</taxon>
        <taxon>Bacteroidota</taxon>
        <taxon>Cytophagia</taxon>
        <taxon>Cytophagales</taxon>
        <taxon>Cytophagaceae</taxon>
        <taxon>Spirosoma</taxon>
    </lineage>
</organism>
<dbReference type="Proteomes" id="UP000238375">
    <property type="component" value="Unassembled WGS sequence"/>
</dbReference>
<feature type="transmembrane region" description="Helical" evidence="1">
    <location>
        <begin position="82"/>
        <end position="100"/>
    </location>
</feature>
<dbReference type="OrthoDB" id="966190at2"/>
<feature type="transmembrane region" description="Helical" evidence="1">
    <location>
        <begin position="127"/>
        <end position="145"/>
    </location>
</feature>
<evidence type="ECO:0008006" key="4">
    <source>
        <dbReference type="Google" id="ProtNLM"/>
    </source>
</evidence>
<feature type="transmembrane region" description="Helical" evidence="1">
    <location>
        <begin position="151"/>
        <end position="169"/>
    </location>
</feature>
<feature type="transmembrane region" description="Helical" evidence="1">
    <location>
        <begin position="420"/>
        <end position="437"/>
    </location>
</feature>
<feature type="transmembrane region" description="Helical" evidence="1">
    <location>
        <begin position="46"/>
        <end position="70"/>
    </location>
</feature>
<accession>A0A2T0T8S9</accession>
<keyword evidence="1" id="KW-0472">Membrane</keyword>
<feature type="transmembrane region" description="Helical" evidence="1">
    <location>
        <begin position="174"/>
        <end position="189"/>
    </location>
</feature>
<evidence type="ECO:0000313" key="2">
    <source>
        <dbReference type="EMBL" id="PRY42046.1"/>
    </source>
</evidence>
<feature type="transmembrane region" description="Helical" evidence="1">
    <location>
        <begin position="366"/>
        <end position="385"/>
    </location>
</feature>
<keyword evidence="1" id="KW-0812">Transmembrane</keyword>
<sequence length="444" mass="49832">MKRLLTTLVLFWIAYDGWEGTILESVAFALPLYLFFTFVDQISRRIALLACIAFVAALEILLVPATTYWLLPSSMPIESNTYFSYALPAFSLFYLGLMAWNRTTAAHVDHQKAIQSAIDALGDNQRAGVILFLIGLAGFGVRTVMPGAPTFVSYIPSYCLYISVLYNWYARSPLRWPIVGLVGLVLGAYTVREGMFGELFFWLMLLTLFLMAGRTTPLSGKVKAVFVTFAFALLLLIQSLKAEYRHNTWGYSRQERSGDASLMGELIADRLSDPAKLLTPIHFYRSFTRFNQGLMIGSAMAKVPLHEPYANGEVLLSLMHPFVPRFLWANKPQTGGYENIRRFTSLPQSENTSINLSPLGEGYVNFGYGGILFALGYGLLLGYAFQLVCQVATTRPTIILWLPMLFIGCLTMETDLLSTWGSLLNNTLFLMVLYWLLGRFSVRL</sequence>
<keyword evidence="3" id="KW-1185">Reference proteome</keyword>
<dbReference type="EMBL" id="PVTE01000005">
    <property type="protein sequence ID" value="PRY42046.1"/>
    <property type="molecule type" value="Genomic_DNA"/>
</dbReference>
<gene>
    <name evidence="2" type="ORF">CLV58_105249</name>
</gene>
<evidence type="ECO:0000256" key="1">
    <source>
        <dbReference type="SAM" id="Phobius"/>
    </source>
</evidence>
<name>A0A2T0T8S9_9BACT</name>
<feature type="transmembrane region" description="Helical" evidence="1">
    <location>
        <begin position="20"/>
        <end position="39"/>
    </location>
</feature>
<dbReference type="AlphaFoldDB" id="A0A2T0T8S9"/>
<reference evidence="2 3" key="1">
    <citation type="submission" date="2018-03" db="EMBL/GenBank/DDBJ databases">
        <title>Genomic Encyclopedia of Archaeal and Bacterial Type Strains, Phase II (KMG-II): from individual species to whole genera.</title>
        <authorList>
            <person name="Goeker M."/>
        </authorList>
    </citation>
    <scope>NUCLEOTIDE SEQUENCE [LARGE SCALE GENOMIC DNA]</scope>
    <source>
        <strain evidence="2 3">DSM 28354</strain>
    </source>
</reference>
<comment type="caution">
    <text evidence="2">The sequence shown here is derived from an EMBL/GenBank/DDBJ whole genome shotgun (WGS) entry which is preliminary data.</text>
</comment>
<evidence type="ECO:0000313" key="3">
    <source>
        <dbReference type="Proteomes" id="UP000238375"/>
    </source>
</evidence>
<protein>
    <recommendedName>
        <fullName evidence="4">Oligosaccharide repeat unit polymerase</fullName>
    </recommendedName>
</protein>
<keyword evidence="1" id="KW-1133">Transmembrane helix</keyword>
<feature type="transmembrane region" description="Helical" evidence="1">
    <location>
        <begin position="397"/>
        <end position="414"/>
    </location>
</feature>
<proteinExistence type="predicted"/>
<feature type="transmembrane region" description="Helical" evidence="1">
    <location>
        <begin position="224"/>
        <end position="240"/>
    </location>
</feature>
<dbReference type="RefSeq" id="WP_106137238.1">
    <property type="nucleotide sequence ID" value="NZ_PVTE01000005.1"/>
</dbReference>